<name>A0A0R2FB59_9LACO</name>
<dbReference type="EMBL" id="AYZM01000065">
    <property type="protein sequence ID" value="KRN25649.1"/>
    <property type="molecule type" value="Genomic_DNA"/>
</dbReference>
<comment type="subunit">
    <text evidence="5">Homodimer.</text>
</comment>
<dbReference type="GO" id="GO:0003855">
    <property type="term" value="F:3-dehydroquinate dehydratase activity"/>
    <property type="evidence" value="ECO:0007669"/>
    <property type="project" value="UniProtKB-UniRule"/>
</dbReference>
<feature type="binding site" evidence="5">
    <location>
        <position position="234"/>
    </location>
    <ligand>
        <name>3-dehydroquinate</name>
        <dbReference type="ChEBI" id="CHEBI:32364"/>
    </ligand>
</feature>
<comment type="caution">
    <text evidence="6">The sequence shown here is derived from an EMBL/GenBank/DDBJ whole genome shotgun (WGS) entry which is preliminary data.</text>
</comment>
<dbReference type="AlphaFoldDB" id="A0A0R2FB59"/>
<dbReference type="PANTHER" id="PTHR43699:SF1">
    <property type="entry name" value="3-DEHYDROQUINATE DEHYDRATASE"/>
    <property type="match status" value="1"/>
</dbReference>
<protein>
    <recommendedName>
        <fullName evidence="5">3-dehydroquinate dehydratase</fullName>
        <shortName evidence="5">3-dehydroquinase</shortName>
        <ecNumber evidence="5">4.2.1.10</ecNumber>
    </recommendedName>
    <alternativeName>
        <fullName evidence="5">Type I DHQase</fullName>
    </alternativeName>
    <alternativeName>
        <fullName evidence="5">Type I dehydroquinase</fullName>
        <shortName evidence="5">DHQ1</shortName>
    </alternativeName>
</protein>
<dbReference type="PATRIC" id="fig|1423804.4.peg.279"/>
<feature type="binding site" evidence="5">
    <location>
        <position position="85"/>
    </location>
    <ligand>
        <name>3-dehydroquinate</name>
        <dbReference type="ChEBI" id="CHEBI:32364"/>
    </ligand>
</feature>
<dbReference type="STRING" id="1423804.FD14_GL000257"/>
<dbReference type="GO" id="GO:0009423">
    <property type="term" value="P:chorismate biosynthetic process"/>
    <property type="evidence" value="ECO:0007669"/>
    <property type="project" value="UniProtKB-UniRule"/>
</dbReference>
<evidence type="ECO:0000256" key="2">
    <source>
        <dbReference type="ARBA" id="ARBA00023141"/>
    </source>
</evidence>
<dbReference type="GO" id="GO:0046279">
    <property type="term" value="P:3,4-dihydroxybenzoate biosynthetic process"/>
    <property type="evidence" value="ECO:0007669"/>
    <property type="project" value="TreeGrafter"/>
</dbReference>
<comment type="similarity">
    <text evidence="5">Belongs to the type-I 3-dehydroquinase family.</text>
</comment>
<keyword evidence="4 5" id="KW-0704">Schiff base</keyword>
<dbReference type="EC" id="4.2.1.10" evidence="5"/>
<dbReference type="InterPro" id="IPR013785">
    <property type="entry name" value="Aldolase_TIM"/>
</dbReference>
<keyword evidence="3 5" id="KW-0456">Lyase</keyword>
<dbReference type="InterPro" id="IPR001381">
    <property type="entry name" value="DHquinase_I"/>
</dbReference>
<reference evidence="6 7" key="1">
    <citation type="journal article" date="2015" name="Genome Announc.">
        <title>Expanding the biotechnology potential of lactobacilli through comparative genomics of 213 strains and associated genera.</title>
        <authorList>
            <person name="Sun Z."/>
            <person name="Harris H.M."/>
            <person name="McCann A."/>
            <person name="Guo C."/>
            <person name="Argimon S."/>
            <person name="Zhang W."/>
            <person name="Yang X."/>
            <person name="Jeffery I.B."/>
            <person name="Cooney J.C."/>
            <person name="Kagawa T.F."/>
            <person name="Liu W."/>
            <person name="Song Y."/>
            <person name="Salvetti E."/>
            <person name="Wrobel A."/>
            <person name="Rasinkangas P."/>
            <person name="Parkhill J."/>
            <person name="Rea M.C."/>
            <person name="O'Sullivan O."/>
            <person name="Ritari J."/>
            <person name="Douillard F.P."/>
            <person name="Paul Ross R."/>
            <person name="Yang R."/>
            <person name="Briner A.E."/>
            <person name="Felis G.E."/>
            <person name="de Vos W.M."/>
            <person name="Barrangou R."/>
            <person name="Klaenhammer T.R."/>
            <person name="Caufield P.W."/>
            <person name="Cui Y."/>
            <person name="Zhang H."/>
            <person name="O'Toole P.W."/>
        </authorList>
    </citation>
    <scope>NUCLEOTIDE SEQUENCE [LARGE SCALE GENOMIC DNA]</scope>
    <source>
        <strain evidence="6 7">DSM 23365</strain>
    </source>
</reference>
<dbReference type="UniPathway" id="UPA00053">
    <property type="reaction ID" value="UER00086"/>
</dbReference>
<dbReference type="Pfam" id="PF01487">
    <property type="entry name" value="DHquinase_I"/>
    <property type="match status" value="1"/>
</dbReference>
<dbReference type="HAMAP" id="MF_00214">
    <property type="entry name" value="AroD"/>
    <property type="match status" value="1"/>
</dbReference>
<comment type="caution">
    <text evidence="5">Lacks conserved residue(s) required for the propagation of feature annotation.</text>
</comment>
<feature type="binding site" evidence="5">
    <location>
        <position position="238"/>
    </location>
    <ligand>
        <name>3-dehydroquinate</name>
        <dbReference type="ChEBI" id="CHEBI:32364"/>
    </ligand>
</feature>
<evidence type="ECO:0000256" key="3">
    <source>
        <dbReference type="ARBA" id="ARBA00023239"/>
    </source>
</evidence>
<dbReference type="PANTHER" id="PTHR43699">
    <property type="entry name" value="3-DEHYDROQUINATE DEHYDRATASE"/>
    <property type="match status" value="1"/>
</dbReference>
<proteinExistence type="inferred from homology"/>
<dbReference type="GO" id="GO:0009073">
    <property type="term" value="P:aromatic amino acid family biosynthetic process"/>
    <property type="evidence" value="ECO:0007669"/>
    <property type="project" value="UniProtKB-KW"/>
</dbReference>
<keyword evidence="2 5" id="KW-0057">Aromatic amino acid biosynthesis</keyword>
<dbReference type="Proteomes" id="UP000051442">
    <property type="component" value="Unassembled WGS sequence"/>
</dbReference>
<evidence type="ECO:0000256" key="4">
    <source>
        <dbReference type="ARBA" id="ARBA00023270"/>
    </source>
</evidence>
<organism evidence="6 7">
    <name type="scientific">Secundilactobacillus similis DSM 23365 = JCM 2765</name>
    <dbReference type="NCBI Taxonomy" id="1423804"/>
    <lineage>
        <taxon>Bacteria</taxon>
        <taxon>Bacillati</taxon>
        <taxon>Bacillota</taxon>
        <taxon>Bacilli</taxon>
        <taxon>Lactobacillales</taxon>
        <taxon>Lactobacillaceae</taxon>
        <taxon>Secundilactobacillus</taxon>
    </lineage>
</organism>
<evidence type="ECO:0000313" key="6">
    <source>
        <dbReference type="EMBL" id="KRN25649.1"/>
    </source>
</evidence>
<evidence type="ECO:0000256" key="5">
    <source>
        <dbReference type="HAMAP-Rule" id="MF_00214"/>
    </source>
</evidence>
<accession>A0A0R2FB59</accession>
<keyword evidence="5" id="KW-0028">Amino-acid biosynthesis</keyword>
<feature type="binding site" evidence="5">
    <location>
        <begin position="49"/>
        <end position="51"/>
    </location>
    <ligand>
        <name>3-dehydroquinate</name>
        <dbReference type="ChEBI" id="CHEBI:32364"/>
    </ligand>
</feature>
<feature type="active site" description="Proton donor/acceptor" evidence="5">
    <location>
        <position position="146"/>
    </location>
</feature>
<sequence>MVVKQTVTLRQTVLGSGRPKLAVPVTGRTAKAILSQAADAVAAKPDLVEWRIDFFDDVQDALALQRVGAQLRDVLGDVALLTTFRTKQEGGELALPDEDYFQICATVINGNFTDALDLERYHDEGRIEALVTQAHAKQVAIVMSNHDFDQTPTEAELIRRLGDMADLKADVLKVAVMPQSVDDVLTLLAATHHANQALAQPIITMSMGDLGKVTRMAGELVGSVVSFATVGAASAPGQIALTHLKGELDDLKLS</sequence>
<gene>
    <name evidence="5" type="primary">aroD</name>
    <name evidence="6" type="ORF">FD14_GL000257</name>
</gene>
<evidence type="ECO:0000313" key="7">
    <source>
        <dbReference type="Proteomes" id="UP000051442"/>
    </source>
</evidence>
<dbReference type="InterPro" id="IPR050146">
    <property type="entry name" value="Type-I_3-dehydroquinase"/>
</dbReference>
<dbReference type="FunFam" id="3.20.20.70:FF:000047">
    <property type="entry name" value="3-dehydroquinate dehydratase"/>
    <property type="match status" value="1"/>
</dbReference>
<dbReference type="GO" id="GO:0008652">
    <property type="term" value="P:amino acid biosynthetic process"/>
    <property type="evidence" value="ECO:0007669"/>
    <property type="project" value="UniProtKB-KW"/>
</dbReference>
<dbReference type="NCBIfam" id="TIGR01093">
    <property type="entry name" value="aroD"/>
    <property type="match status" value="1"/>
</dbReference>
<evidence type="ECO:0000256" key="1">
    <source>
        <dbReference type="ARBA" id="ARBA00001864"/>
    </source>
</evidence>
<comment type="function">
    <text evidence="5">Involved in the third step of the chorismate pathway, which leads to the biosynthesis of aromatic amino acids. Catalyzes the cis-dehydration of 3-dehydroquinate (DHQ) and introduces the first double bond of the aromatic ring to yield 3-dehydroshikimate.</text>
</comment>
<keyword evidence="7" id="KW-1185">Reference proteome</keyword>
<comment type="pathway">
    <text evidence="5">Metabolic intermediate biosynthesis; chorismate biosynthesis; chorismate from D-erythrose 4-phosphate and phosphoenolpyruvate: step 3/7.</text>
</comment>
<comment type="catalytic activity">
    <reaction evidence="1 5">
        <text>3-dehydroquinate = 3-dehydroshikimate + H2O</text>
        <dbReference type="Rhea" id="RHEA:21096"/>
        <dbReference type="ChEBI" id="CHEBI:15377"/>
        <dbReference type="ChEBI" id="CHEBI:16630"/>
        <dbReference type="ChEBI" id="CHEBI:32364"/>
        <dbReference type="EC" id="4.2.1.10"/>
    </reaction>
</comment>
<dbReference type="Gene3D" id="3.20.20.70">
    <property type="entry name" value="Aldolase class I"/>
    <property type="match status" value="1"/>
</dbReference>
<dbReference type="SUPFAM" id="SSF51569">
    <property type="entry name" value="Aldolase"/>
    <property type="match status" value="1"/>
</dbReference>
<feature type="active site" description="Schiff-base intermediate with substrate" evidence="5">
    <location>
        <position position="173"/>
    </location>
</feature>
<feature type="binding site" evidence="5">
    <location>
        <position position="215"/>
    </location>
    <ligand>
        <name>3-dehydroquinate</name>
        <dbReference type="ChEBI" id="CHEBI:32364"/>
    </ligand>
</feature>
<dbReference type="CDD" id="cd00502">
    <property type="entry name" value="DHQase_I"/>
    <property type="match status" value="1"/>
</dbReference>